<gene>
    <name evidence="8" type="ORF">ECRASSUSDP1_LOCUS24153</name>
</gene>
<dbReference type="PROSITE" id="PS01195">
    <property type="entry name" value="PEPT_TRNA_HYDROL_1"/>
    <property type="match status" value="1"/>
</dbReference>
<dbReference type="InterPro" id="IPR001328">
    <property type="entry name" value="Pept_tRNA_hydro"/>
</dbReference>
<evidence type="ECO:0000256" key="5">
    <source>
        <dbReference type="ARBA" id="ARBA00038063"/>
    </source>
</evidence>
<dbReference type="EC" id="3.1.1.29" evidence="1 6"/>
<evidence type="ECO:0000256" key="2">
    <source>
        <dbReference type="ARBA" id="ARBA00022555"/>
    </source>
</evidence>
<dbReference type="PANTHER" id="PTHR17224:SF1">
    <property type="entry name" value="PEPTIDYL-TRNA HYDROLASE"/>
    <property type="match status" value="1"/>
</dbReference>
<dbReference type="GO" id="GO:0004045">
    <property type="term" value="F:peptidyl-tRNA hydrolase activity"/>
    <property type="evidence" value="ECO:0007669"/>
    <property type="project" value="UniProtKB-EC"/>
</dbReference>
<keyword evidence="2" id="KW-0820">tRNA-binding</keyword>
<dbReference type="InterPro" id="IPR018171">
    <property type="entry name" value="Pept_tRNA_hydro_CS"/>
</dbReference>
<dbReference type="InterPro" id="IPR036416">
    <property type="entry name" value="Pept_tRNA_hydro_sf"/>
</dbReference>
<name>A0AAD2D7U9_EUPCR</name>
<reference evidence="8" key="1">
    <citation type="submission" date="2023-07" db="EMBL/GenBank/DDBJ databases">
        <authorList>
            <consortium name="AG Swart"/>
            <person name="Singh M."/>
            <person name="Singh A."/>
            <person name="Seah K."/>
            <person name="Emmerich C."/>
        </authorList>
    </citation>
    <scope>NUCLEOTIDE SEQUENCE</scope>
    <source>
        <strain evidence="8">DP1</strain>
    </source>
</reference>
<comment type="similarity">
    <text evidence="5 7">Belongs to the PTH family.</text>
</comment>
<evidence type="ECO:0000313" key="9">
    <source>
        <dbReference type="Proteomes" id="UP001295684"/>
    </source>
</evidence>
<dbReference type="PANTHER" id="PTHR17224">
    <property type="entry name" value="PEPTIDYL-TRNA HYDROLASE"/>
    <property type="match status" value="1"/>
</dbReference>
<evidence type="ECO:0000256" key="6">
    <source>
        <dbReference type="RuleBase" id="RU000673"/>
    </source>
</evidence>
<keyword evidence="3 6" id="KW-0378">Hydrolase</keyword>
<dbReference type="GO" id="GO:0000049">
    <property type="term" value="F:tRNA binding"/>
    <property type="evidence" value="ECO:0007669"/>
    <property type="project" value="UniProtKB-KW"/>
</dbReference>
<dbReference type="Pfam" id="PF01195">
    <property type="entry name" value="Pept_tRNA_hydro"/>
    <property type="match status" value="1"/>
</dbReference>
<sequence length="181" mass="20408">MRGTEAKLIVGLGNHGKEFLRTKHNVGFLAIDYLAYQLGIGLRSNYKLRGLVGEKDGVILYKPFSSMNILGFNVAVITKDRKIKPENIMLVHDELELRKGICKFRDGNLSHIGHNGIKSVQKTLKNNNFKRIRIGIDRPKSRAPKVVGSYVLSDLSKNDISTLNDKSFPQVLDFVQNKFLI</sequence>
<dbReference type="Proteomes" id="UP001295684">
    <property type="component" value="Unassembled WGS sequence"/>
</dbReference>
<protein>
    <recommendedName>
        <fullName evidence="1 6">Peptidyl-tRNA hydrolase</fullName>
        <ecNumber evidence="1 6">3.1.1.29</ecNumber>
    </recommendedName>
</protein>
<dbReference type="Gene3D" id="3.40.50.1470">
    <property type="entry name" value="Peptidyl-tRNA hydrolase"/>
    <property type="match status" value="1"/>
</dbReference>
<dbReference type="NCBIfam" id="TIGR00447">
    <property type="entry name" value="pth"/>
    <property type="match status" value="1"/>
</dbReference>
<comment type="caution">
    <text evidence="8">The sequence shown here is derived from an EMBL/GenBank/DDBJ whole genome shotgun (WGS) entry which is preliminary data.</text>
</comment>
<proteinExistence type="inferred from homology"/>
<dbReference type="PROSITE" id="PS01196">
    <property type="entry name" value="PEPT_TRNA_HYDROL_2"/>
    <property type="match status" value="1"/>
</dbReference>
<evidence type="ECO:0000256" key="4">
    <source>
        <dbReference type="ARBA" id="ARBA00022884"/>
    </source>
</evidence>
<dbReference type="SUPFAM" id="SSF53178">
    <property type="entry name" value="Peptidyl-tRNA hydrolase-like"/>
    <property type="match status" value="1"/>
</dbReference>
<evidence type="ECO:0000256" key="1">
    <source>
        <dbReference type="ARBA" id="ARBA00013260"/>
    </source>
</evidence>
<evidence type="ECO:0000256" key="7">
    <source>
        <dbReference type="RuleBase" id="RU004320"/>
    </source>
</evidence>
<dbReference type="AlphaFoldDB" id="A0AAD2D7U9"/>
<comment type="catalytic activity">
    <reaction evidence="6">
        <text>an N-acyl-L-alpha-aminoacyl-tRNA + H2O = an N-acyl-L-amino acid + a tRNA + H(+)</text>
        <dbReference type="Rhea" id="RHEA:54448"/>
        <dbReference type="Rhea" id="RHEA-COMP:10123"/>
        <dbReference type="Rhea" id="RHEA-COMP:13883"/>
        <dbReference type="ChEBI" id="CHEBI:15377"/>
        <dbReference type="ChEBI" id="CHEBI:15378"/>
        <dbReference type="ChEBI" id="CHEBI:59874"/>
        <dbReference type="ChEBI" id="CHEBI:78442"/>
        <dbReference type="ChEBI" id="CHEBI:138191"/>
        <dbReference type="EC" id="3.1.1.29"/>
    </reaction>
</comment>
<keyword evidence="4" id="KW-0694">RNA-binding</keyword>
<accession>A0AAD2D7U9</accession>
<evidence type="ECO:0000256" key="3">
    <source>
        <dbReference type="ARBA" id="ARBA00022801"/>
    </source>
</evidence>
<dbReference type="EMBL" id="CAMPGE010024858">
    <property type="protein sequence ID" value="CAI2382673.1"/>
    <property type="molecule type" value="Genomic_DNA"/>
</dbReference>
<evidence type="ECO:0000313" key="8">
    <source>
        <dbReference type="EMBL" id="CAI2382673.1"/>
    </source>
</evidence>
<keyword evidence="9" id="KW-1185">Reference proteome</keyword>
<organism evidence="8 9">
    <name type="scientific">Euplotes crassus</name>
    <dbReference type="NCBI Taxonomy" id="5936"/>
    <lineage>
        <taxon>Eukaryota</taxon>
        <taxon>Sar</taxon>
        <taxon>Alveolata</taxon>
        <taxon>Ciliophora</taxon>
        <taxon>Intramacronucleata</taxon>
        <taxon>Spirotrichea</taxon>
        <taxon>Hypotrichia</taxon>
        <taxon>Euplotida</taxon>
        <taxon>Euplotidae</taxon>
        <taxon>Moneuplotes</taxon>
    </lineage>
</organism>